<dbReference type="Proteomes" id="UP000001497">
    <property type="component" value="Chromosome"/>
</dbReference>
<reference evidence="1 4" key="1">
    <citation type="submission" date="2009-10" db="EMBL/GenBank/DDBJ databases">
        <title>Complete sequence of Fibrobacter succinogenes subsp. succinogenes S85.</title>
        <authorList>
            <consortium name="US DOE Joint Genome Institute"/>
            <person name="Lucas S."/>
            <person name="Copeland A."/>
            <person name="Lapidus A."/>
            <person name="Glavina del Rio T."/>
            <person name="Tice H."/>
            <person name="Bruce D."/>
            <person name="Goodwin L."/>
            <person name="Pitluck S."/>
            <person name="Chertkov O."/>
            <person name="Detter J.C."/>
            <person name="Han C."/>
            <person name="Tapia R."/>
            <person name="Larimer F."/>
            <person name="Land M."/>
            <person name="Hauser L."/>
            <person name="Kyrpides N."/>
            <person name="Mikhailova N."/>
            <person name="Weimer P.J."/>
            <person name="Stevenson D.M."/>
            <person name="Boyum J."/>
            <person name="Brumm P.I."/>
            <person name="Mead D."/>
        </authorList>
    </citation>
    <scope>NUCLEOTIDE SEQUENCE [LARGE SCALE GENOMIC DNA]</scope>
    <source>
        <strain evidence="4">ATCC 19169 / S85</strain>
        <strain evidence="1">S85</strain>
    </source>
</reference>
<accession>C9RNC1</accession>
<keyword evidence="4" id="KW-1185">Reference proteome</keyword>
<evidence type="ECO:0000313" key="1">
    <source>
        <dbReference type="EMBL" id="ACX76373.1"/>
    </source>
</evidence>
<dbReference type="KEGG" id="fsu:Fisuc_2790"/>
<reference evidence="2" key="3">
    <citation type="submission" date="2010-08" db="EMBL/GenBank/DDBJ databases">
        <authorList>
            <person name="Durkin A.S."/>
            <person name="Nelson K.E."/>
            <person name="Morrison M."/>
            <person name="Forsberg C.W."/>
            <person name="Wilson D.B."/>
            <person name="Russell J.B."/>
            <person name="Cann I.K.O."/>
            <person name="Mackie R.I."/>
            <person name="White B.A."/>
        </authorList>
    </citation>
    <scope>NUCLEOTIDE SEQUENCE</scope>
    <source>
        <strain evidence="2">S85</strain>
    </source>
</reference>
<dbReference type="OrthoDB" id="9807149at2"/>
<dbReference type="STRING" id="59374.FSU_0042"/>
<evidence type="ECO:0000313" key="2">
    <source>
        <dbReference type="EMBL" id="ADL25846.1"/>
    </source>
</evidence>
<sequence>MWSVFLFARNVFCACLSARLCSGLILLLGLLMVPRALAIEGHASFASLLAGGLSPVGLGGYHSTPARYAVPSYGVSYYWMDDVEESSWNLSLEFGNGAYRVGAFIAYESMDSLYRNLYSETSLAKTWPHFALGMSYGLNMEWIPGDALWTRHRFKWAGIFKWHEVHFAGMLSGFMDEGVSPAVGVHWLSDEAVSAFAESDFDYLYVGASFRWKMVELCSSYRFPDFAVALQISFSGAHYGVSYARGFKHNSIGWNGVHLRKII</sequence>
<proteinExistence type="predicted"/>
<protein>
    <submittedName>
        <fullName evidence="2">Uncharacterized protein</fullName>
    </submittedName>
</protein>
<evidence type="ECO:0000313" key="4">
    <source>
        <dbReference type="Proteomes" id="UP000001497"/>
    </source>
</evidence>
<evidence type="ECO:0000313" key="3">
    <source>
        <dbReference type="Proteomes" id="UP000000517"/>
    </source>
</evidence>
<dbReference type="HOGENOM" id="CLU_1056665_0_0_0"/>
<dbReference type="KEGG" id="fsc:FSU_0042"/>
<reference evidence="3" key="2">
    <citation type="submission" date="2010-08" db="EMBL/GenBank/DDBJ databases">
        <title>Complete sequence of Fibrobacter succinogenes subsp. succinogenes S85.</title>
        <authorList>
            <person name="Durkin A.S."/>
            <person name="Nelson K.E."/>
            <person name="Morrison M."/>
            <person name="Forsberg C.W."/>
            <person name="Wilson D.B."/>
            <person name="Russell J.B."/>
            <person name="Cann I.K.O."/>
            <person name="Mackie R.I."/>
            <person name="White B.A."/>
        </authorList>
    </citation>
    <scope>NUCLEOTIDE SEQUENCE [LARGE SCALE GENOMIC DNA]</scope>
    <source>
        <strain evidence="3">ATCC 19169 / S85</strain>
    </source>
</reference>
<dbReference type="EMBL" id="CP001792">
    <property type="protein sequence ID" value="ACX76373.1"/>
    <property type="molecule type" value="Genomic_DNA"/>
</dbReference>
<organism evidence="2 3">
    <name type="scientific">Fibrobacter succinogenes (strain ATCC 19169 / S85)</name>
    <dbReference type="NCBI Taxonomy" id="59374"/>
    <lineage>
        <taxon>Bacteria</taxon>
        <taxon>Pseudomonadati</taxon>
        <taxon>Fibrobacterota</taxon>
        <taxon>Fibrobacteria</taxon>
        <taxon>Fibrobacterales</taxon>
        <taxon>Fibrobacteraceae</taxon>
        <taxon>Fibrobacter</taxon>
    </lineage>
</organism>
<dbReference type="Proteomes" id="UP000000517">
    <property type="component" value="Chromosome"/>
</dbReference>
<gene>
    <name evidence="1" type="ordered locus">Fisuc_2790</name>
    <name evidence="2" type="ordered locus">FSU_0042</name>
</gene>
<dbReference type="AlphaFoldDB" id="C9RNC1"/>
<name>C9RNC1_FIBSS</name>
<dbReference type="EMBL" id="CP002158">
    <property type="protein sequence ID" value="ADL25846.1"/>
    <property type="molecule type" value="Genomic_DNA"/>
</dbReference>